<dbReference type="Pfam" id="PF01037">
    <property type="entry name" value="AsnC_trans_reg"/>
    <property type="match status" value="1"/>
</dbReference>
<gene>
    <name evidence="2" type="ORF">SAMN04487945_2371</name>
</gene>
<name>A0A1I0Q842_9EURY</name>
<dbReference type="SUPFAM" id="SSF54909">
    <property type="entry name" value="Dimeric alpha+beta barrel"/>
    <property type="match status" value="1"/>
</dbReference>
<dbReference type="InterPro" id="IPR019887">
    <property type="entry name" value="Tscrpt_reg_AsnC/Lrp_C"/>
</dbReference>
<feature type="domain" description="Transcription regulator AsnC/Lrp ligand binding" evidence="1">
    <location>
        <begin position="7"/>
        <end position="75"/>
    </location>
</feature>
<proteinExistence type="predicted"/>
<reference evidence="2 3" key="1">
    <citation type="submission" date="2016-10" db="EMBL/GenBank/DDBJ databases">
        <authorList>
            <person name="de Groot N.N."/>
        </authorList>
    </citation>
    <scope>NUCLEOTIDE SEQUENCE [LARGE SCALE GENOMIC DNA]</scope>
    <source>
        <strain evidence="2 3">CGMCC 1.5337</strain>
    </source>
</reference>
<dbReference type="RefSeq" id="WP_089669585.1">
    <property type="nucleotide sequence ID" value="NZ_FOJA01000001.1"/>
</dbReference>
<organism evidence="2 3">
    <name type="scientific">Halobacterium jilantaiense</name>
    <dbReference type="NCBI Taxonomy" id="355548"/>
    <lineage>
        <taxon>Archaea</taxon>
        <taxon>Methanobacteriati</taxon>
        <taxon>Methanobacteriota</taxon>
        <taxon>Stenosarchaea group</taxon>
        <taxon>Halobacteria</taxon>
        <taxon>Halobacteriales</taxon>
        <taxon>Halobacteriaceae</taxon>
        <taxon>Halobacterium</taxon>
    </lineage>
</organism>
<dbReference type="EMBL" id="FOJA01000001">
    <property type="protein sequence ID" value="SEW23152.1"/>
    <property type="molecule type" value="Genomic_DNA"/>
</dbReference>
<dbReference type="Gene3D" id="3.30.70.920">
    <property type="match status" value="1"/>
</dbReference>
<dbReference type="AlphaFoldDB" id="A0A1I0Q842"/>
<evidence type="ECO:0000313" key="3">
    <source>
        <dbReference type="Proteomes" id="UP000198518"/>
    </source>
</evidence>
<evidence type="ECO:0000313" key="2">
    <source>
        <dbReference type="EMBL" id="SEW23152.1"/>
    </source>
</evidence>
<keyword evidence="3" id="KW-1185">Reference proteome</keyword>
<dbReference type="InterPro" id="IPR011008">
    <property type="entry name" value="Dimeric_a/b-barrel"/>
</dbReference>
<accession>A0A1I0Q842</accession>
<sequence length="78" mass="7980">MVHAFIMVRAGAGAATDVCDRLVGMDGVTDAHVVAGRYDVIAEVGGDQVENVLQTVSKNIGTVSGVTDTKTYISLAAA</sequence>
<dbReference type="OrthoDB" id="8136at2157"/>
<protein>
    <submittedName>
        <fullName evidence="2">Transcriptional regulator, AsnC family</fullName>
    </submittedName>
</protein>
<dbReference type="Proteomes" id="UP000198518">
    <property type="component" value="Unassembled WGS sequence"/>
</dbReference>
<dbReference type="STRING" id="355548.SAMN04487945_2371"/>
<evidence type="ECO:0000259" key="1">
    <source>
        <dbReference type="Pfam" id="PF01037"/>
    </source>
</evidence>